<dbReference type="InterPro" id="IPR021354">
    <property type="entry name" value="DUF2975"/>
</dbReference>
<evidence type="ECO:0000313" key="2">
    <source>
        <dbReference type="EMBL" id="AXG82268.1"/>
    </source>
</evidence>
<protein>
    <submittedName>
        <fullName evidence="2">DUF2975 domain-containing protein</fullName>
    </submittedName>
</protein>
<feature type="transmembrane region" description="Helical" evidence="1">
    <location>
        <begin position="20"/>
        <end position="44"/>
    </location>
</feature>
<name>A0A345HZZ4_9ACTN</name>
<feature type="transmembrane region" description="Helical" evidence="1">
    <location>
        <begin position="132"/>
        <end position="152"/>
    </location>
</feature>
<dbReference type="RefSeq" id="WP_114664808.1">
    <property type="nucleotide sequence ID" value="NZ_CP031194.1"/>
</dbReference>
<accession>A0A345HZZ4</accession>
<dbReference type="OrthoDB" id="3431510at2"/>
<dbReference type="Pfam" id="PF11188">
    <property type="entry name" value="DUF2975"/>
    <property type="match status" value="1"/>
</dbReference>
<feature type="transmembrane region" description="Helical" evidence="1">
    <location>
        <begin position="172"/>
        <end position="191"/>
    </location>
</feature>
<dbReference type="AlphaFoldDB" id="A0A345HZZ4"/>
<keyword evidence="1" id="KW-1133">Transmembrane helix</keyword>
<proteinExistence type="predicted"/>
<feature type="transmembrane region" description="Helical" evidence="1">
    <location>
        <begin position="92"/>
        <end position="112"/>
    </location>
</feature>
<keyword evidence="1" id="KW-0812">Transmembrane</keyword>
<evidence type="ECO:0000256" key="1">
    <source>
        <dbReference type="SAM" id="Phobius"/>
    </source>
</evidence>
<sequence>MTPLRNAGWDRTDGRALEWLLGLGAALVAVFSVIIPLLGVFGVLDGGASSRIVGLRSATTAQDTGGADGMTLTGTHQAELSFAQPDLAQRTLLVLPELFTGVMLLVIAYLLFCTVRTVRTGDPFVPANARRVAGIAGAVLAMGVTGPVLDMITTAQLVGGTVADQHVVAEGTFSAAPILLGLLIAALSEVFRRGARLRADTEGLV</sequence>
<gene>
    <name evidence="2" type="ORF">DVK44_00950</name>
</gene>
<dbReference type="EMBL" id="CP031194">
    <property type="protein sequence ID" value="AXG82268.1"/>
    <property type="molecule type" value="Genomic_DNA"/>
</dbReference>
<dbReference type="Proteomes" id="UP000253868">
    <property type="component" value="Chromosome"/>
</dbReference>
<organism evidence="2 3">
    <name type="scientific">Streptomyces paludis</name>
    <dbReference type="NCBI Taxonomy" id="2282738"/>
    <lineage>
        <taxon>Bacteria</taxon>
        <taxon>Bacillati</taxon>
        <taxon>Actinomycetota</taxon>
        <taxon>Actinomycetes</taxon>
        <taxon>Kitasatosporales</taxon>
        <taxon>Streptomycetaceae</taxon>
        <taxon>Streptomyces</taxon>
    </lineage>
</organism>
<reference evidence="3" key="1">
    <citation type="submission" date="2018-07" db="EMBL/GenBank/DDBJ databases">
        <authorList>
            <person name="Zhao J."/>
        </authorList>
    </citation>
    <scope>NUCLEOTIDE SEQUENCE [LARGE SCALE GENOMIC DNA]</scope>
    <source>
        <strain evidence="3">GSSD-12</strain>
    </source>
</reference>
<keyword evidence="3" id="KW-1185">Reference proteome</keyword>
<evidence type="ECO:0000313" key="3">
    <source>
        <dbReference type="Proteomes" id="UP000253868"/>
    </source>
</evidence>
<dbReference type="KEGG" id="spad:DVK44_00950"/>
<keyword evidence="1" id="KW-0472">Membrane</keyword>